<dbReference type="Pfam" id="PF04016">
    <property type="entry name" value="DUF364"/>
    <property type="match status" value="1"/>
</dbReference>
<dbReference type="Pfam" id="PF13938">
    <property type="entry name" value="DUF4213"/>
    <property type="match status" value="1"/>
</dbReference>
<proteinExistence type="predicted"/>
<organism evidence="3">
    <name type="scientific">marine sediment metagenome</name>
    <dbReference type="NCBI Taxonomy" id="412755"/>
    <lineage>
        <taxon>unclassified sequences</taxon>
        <taxon>metagenomes</taxon>
        <taxon>ecological metagenomes</taxon>
    </lineage>
</organism>
<name>X1A4M4_9ZZZZ</name>
<dbReference type="InterPro" id="IPR007161">
    <property type="entry name" value="DUF364"/>
</dbReference>
<dbReference type="SUPFAM" id="SSF159713">
    <property type="entry name" value="Dhaf3308-like"/>
    <property type="match status" value="1"/>
</dbReference>
<gene>
    <name evidence="3" type="ORF">S01H4_01223</name>
</gene>
<protein>
    <recommendedName>
        <fullName evidence="4">Heavy-metal chelation domain-containing protein</fullName>
    </recommendedName>
</protein>
<reference evidence="3" key="1">
    <citation type="journal article" date="2014" name="Front. Microbiol.">
        <title>High frequency of phylogenetically diverse reductive dehalogenase-homologous genes in deep subseafloor sedimentary metagenomes.</title>
        <authorList>
            <person name="Kawai M."/>
            <person name="Futagami T."/>
            <person name="Toyoda A."/>
            <person name="Takaki Y."/>
            <person name="Nishi S."/>
            <person name="Hori S."/>
            <person name="Arai W."/>
            <person name="Tsubouchi T."/>
            <person name="Morono Y."/>
            <person name="Uchiyama I."/>
            <person name="Ito T."/>
            <person name="Fujiyama A."/>
            <person name="Inagaki F."/>
            <person name="Takami H."/>
        </authorList>
    </citation>
    <scope>NUCLEOTIDE SEQUENCE</scope>
    <source>
        <strain evidence="3">Expedition CK06-06</strain>
    </source>
</reference>
<dbReference type="EMBL" id="BART01000212">
    <property type="protein sequence ID" value="GAG67733.1"/>
    <property type="molecule type" value="Genomic_DNA"/>
</dbReference>
<dbReference type="InterPro" id="IPR025251">
    <property type="entry name" value="DUF4213"/>
</dbReference>
<evidence type="ECO:0000259" key="2">
    <source>
        <dbReference type="Pfam" id="PF13938"/>
    </source>
</evidence>
<comment type="caution">
    <text evidence="3">The sequence shown here is derived from an EMBL/GenBank/DDBJ whole genome shotgun (WGS) entry which is preliminary data.</text>
</comment>
<evidence type="ECO:0008006" key="4">
    <source>
        <dbReference type="Google" id="ProtNLM"/>
    </source>
</evidence>
<feature type="domain" description="DUF4213" evidence="2">
    <location>
        <begin position="11"/>
        <end position="90"/>
    </location>
</feature>
<sequence length="247" mass="27062">MKIIEDIISTIGESARDILVKEVRIGPFWTGVWSKYGGLASTTFTHEPTMPPPIKEAGNLTQKSVLELCNYANSDCLLQASVGMAAINSALEVDLNKCQNINAAEVLYEKGKNKKVVVVGHFPFVNKLRELTKELWVVERKPQSGDIPASEAKRVIPQADVIAITGTALINGTMEELLDLCPQKSLVMVLGATTPLSSVWFDYGVNLVSGTRVTDPELVLRLISEGVVFKQIHGRGVKLLTIQKENY</sequence>
<feature type="domain" description="Putative heavy-metal chelation" evidence="1">
    <location>
        <begin position="103"/>
        <end position="238"/>
    </location>
</feature>
<dbReference type="Gene3D" id="3.40.50.11590">
    <property type="match status" value="1"/>
</dbReference>
<evidence type="ECO:0000313" key="3">
    <source>
        <dbReference type="EMBL" id="GAG67733.1"/>
    </source>
</evidence>
<dbReference type="Gene3D" id="3.30.390.100">
    <property type="match status" value="1"/>
</dbReference>
<accession>X1A4M4</accession>
<evidence type="ECO:0000259" key="1">
    <source>
        <dbReference type="Pfam" id="PF04016"/>
    </source>
</evidence>
<dbReference type="AlphaFoldDB" id="X1A4M4"/>